<feature type="transmembrane region" description="Helical" evidence="6">
    <location>
        <begin position="12"/>
        <end position="30"/>
    </location>
</feature>
<dbReference type="Gene3D" id="2.40.30.170">
    <property type="match status" value="1"/>
</dbReference>
<evidence type="ECO:0000259" key="9">
    <source>
        <dbReference type="Pfam" id="PF25967"/>
    </source>
</evidence>
<dbReference type="InterPro" id="IPR058627">
    <property type="entry name" value="MdtA-like_C"/>
</dbReference>
<dbReference type="InterPro" id="IPR058625">
    <property type="entry name" value="MdtA-like_BSH"/>
</dbReference>
<dbReference type="Pfam" id="PF25967">
    <property type="entry name" value="RND-MFP_C"/>
    <property type="match status" value="1"/>
</dbReference>
<evidence type="ECO:0000256" key="1">
    <source>
        <dbReference type="ARBA" id="ARBA00004196"/>
    </source>
</evidence>
<sequence length="379" mass="41768">MVGRAFLKKNKMALLLLFFSIIIAIVSFTFRESNKKKDFDIVSVKKGDIEESISALALIVPSKLVNIGTQVTGQVKKIHVSVGDIVEKNTLIAEIDATSQENDLTASHARLESLQAQLHAKIATSNLDAVNFQRQKEMLQKNFSSTLEFERAEVTLKVSRAEIKSLEAQVQEARILVDTARINLGYTRIMSPISGTVVAILATEGQTLNANQTTPNLVKVANLSTMSIVAKISEADISKVEVRQKATFSTLGARNEIYTTSIKNIEPAPININQNDDISEPTQGGIYYRATMDIDNRKNKFRALMTTQIKIILSEEKNTLLIPSVLLKKINSDGSYSINVVGPQGNPSQRRIKIGINNRVMAQVIEGLTSDDKIITNMP</sequence>
<accession>A0AAE9NUH0</accession>
<dbReference type="NCBIfam" id="TIGR01730">
    <property type="entry name" value="RND_mfp"/>
    <property type="match status" value="1"/>
</dbReference>
<dbReference type="Gene3D" id="2.40.50.100">
    <property type="match status" value="1"/>
</dbReference>
<evidence type="ECO:0000259" key="8">
    <source>
        <dbReference type="Pfam" id="PF25917"/>
    </source>
</evidence>
<keyword evidence="6" id="KW-0812">Transmembrane</keyword>
<feature type="coiled-coil region" evidence="5">
    <location>
        <begin position="149"/>
        <end position="183"/>
    </location>
</feature>
<dbReference type="PANTHER" id="PTHR30469">
    <property type="entry name" value="MULTIDRUG RESISTANCE PROTEIN MDTA"/>
    <property type="match status" value="1"/>
</dbReference>
<dbReference type="Gene3D" id="6.10.140.1990">
    <property type="match status" value="1"/>
</dbReference>
<evidence type="ECO:0000259" key="7">
    <source>
        <dbReference type="Pfam" id="PF25876"/>
    </source>
</evidence>
<dbReference type="AlphaFoldDB" id="A0AAE9NUH0"/>
<dbReference type="Proteomes" id="UP001059272">
    <property type="component" value="Chromosome"/>
</dbReference>
<dbReference type="GO" id="GO:0019898">
    <property type="term" value="C:extrinsic component of membrane"/>
    <property type="evidence" value="ECO:0007669"/>
    <property type="project" value="InterPro"/>
</dbReference>
<keyword evidence="6" id="KW-0472">Membrane</keyword>
<dbReference type="GO" id="GO:1990961">
    <property type="term" value="P:xenobiotic detoxification by transmembrane export across the plasma membrane"/>
    <property type="evidence" value="ECO:0007669"/>
    <property type="project" value="InterPro"/>
</dbReference>
<evidence type="ECO:0000313" key="11">
    <source>
        <dbReference type="Proteomes" id="UP001059272"/>
    </source>
</evidence>
<dbReference type="GO" id="GO:1990195">
    <property type="term" value="C:macrolide transmembrane transporter complex"/>
    <property type="evidence" value="ECO:0007669"/>
    <property type="project" value="InterPro"/>
</dbReference>
<dbReference type="Pfam" id="PF25876">
    <property type="entry name" value="HH_MFP_RND"/>
    <property type="match status" value="1"/>
</dbReference>
<keyword evidence="3" id="KW-0813">Transport</keyword>
<dbReference type="PANTHER" id="PTHR30469:SF33">
    <property type="entry name" value="SLR1207 PROTEIN"/>
    <property type="match status" value="1"/>
</dbReference>
<feature type="domain" description="Multidrug resistance protein MdtA-like alpha-helical hairpin" evidence="7">
    <location>
        <begin position="111"/>
        <end position="187"/>
    </location>
</feature>
<feature type="domain" description="Multidrug resistance protein MdtA-like C-terminal permuted SH3" evidence="9">
    <location>
        <begin position="318"/>
        <end position="377"/>
    </location>
</feature>
<keyword evidence="6" id="KW-1133">Transmembrane helix</keyword>
<keyword evidence="4 5" id="KW-0175">Coiled coil</keyword>
<dbReference type="InterPro" id="IPR006143">
    <property type="entry name" value="RND_pump_MFP"/>
</dbReference>
<feature type="domain" description="Multidrug resistance protein MdtA-like barrel-sandwich hybrid" evidence="8">
    <location>
        <begin position="65"/>
        <end position="218"/>
    </location>
</feature>
<evidence type="ECO:0000313" key="10">
    <source>
        <dbReference type="EMBL" id="UVO09897.1"/>
    </source>
</evidence>
<proteinExistence type="inferred from homology"/>
<evidence type="ECO:0000256" key="3">
    <source>
        <dbReference type="ARBA" id="ARBA00022448"/>
    </source>
</evidence>
<dbReference type="GO" id="GO:0030313">
    <property type="term" value="C:cell envelope"/>
    <property type="evidence" value="ECO:0007669"/>
    <property type="project" value="UniProtKB-SubCell"/>
</dbReference>
<dbReference type="InterPro" id="IPR030190">
    <property type="entry name" value="MacA_alpha-hairpin_sf"/>
</dbReference>
<comment type="similarity">
    <text evidence="2">Belongs to the membrane fusion protein (MFP) (TC 8.A.1) family.</text>
</comment>
<dbReference type="SUPFAM" id="SSF111369">
    <property type="entry name" value="HlyD-like secretion proteins"/>
    <property type="match status" value="1"/>
</dbReference>
<dbReference type="Pfam" id="PF25917">
    <property type="entry name" value="BSH_RND"/>
    <property type="match status" value="1"/>
</dbReference>
<dbReference type="GO" id="GO:0015562">
    <property type="term" value="F:efflux transmembrane transporter activity"/>
    <property type="evidence" value="ECO:0007669"/>
    <property type="project" value="TreeGrafter"/>
</dbReference>
<organism evidence="10 11">
    <name type="scientific">Pectobacterium polonicum</name>
    <dbReference type="NCBI Taxonomy" id="2485124"/>
    <lineage>
        <taxon>Bacteria</taxon>
        <taxon>Pseudomonadati</taxon>
        <taxon>Pseudomonadota</taxon>
        <taxon>Gammaproteobacteria</taxon>
        <taxon>Enterobacterales</taxon>
        <taxon>Pectobacteriaceae</taxon>
        <taxon>Pectobacterium</taxon>
    </lineage>
</organism>
<dbReference type="InterPro" id="IPR058624">
    <property type="entry name" value="MdtA-like_HH"/>
</dbReference>
<reference evidence="10" key="1">
    <citation type="submission" date="2021-12" db="EMBL/GenBank/DDBJ databases">
        <title>Genome sequence of novel Pectobacterium sp. causing blackleg.</title>
        <authorList>
            <person name="Wang J."/>
        </authorList>
    </citation>
    <scope>NUCLEOTIDE SEQUENCE</scope>
    <source>
        <strain evidence="10">BY21311</strain>
    </source>
</reference>
<evidence type="ECO:0000256" key="2">
    <source>
        <dbReference type="ARBA" id="ARBA00009477"/>
    </source>
</evidence>
<comment type="subcellular location">
    <subcellularLocation>
        <location evidence="1">Cell envelope</location>
    </subcellularLocation>
</comment>
<evidence type="ECO:0000256" key="5">
    <source>
        <dbReference type="SAM" id="Coils"/>
    </source>
</evidence>
<dbReference type="KEGG" id="ppoo:LW347_08125"/>
<evidence type="ECO:0000256" key="6">
    <source>
        <dbReference type="SAM" id="Phobius"/>
    </source>
</evidence>
<dbReference type="GO" id="GO:1990281">
    <property type="term" value="C:efflux pump complex"/>
    <property type="evidence" value="ECO:0007669"/>
    <property type="project" value="TreeGrafter"/>
</dbReference>
<dbReference type="EMBL" id="CP090065">
    <property type="protein sequence ID" value="UVO09897.1"/>
    <property type="molecule type" value="Genomic_DNA"/>
</dbReference>
<protein>
    <submittedName>
        <fullName evidence="10">Efflux RND transporter periplasmic adaptor subunit</fullName>
    </submittedName>
</protein>
<name>A0AAE9NUH0_9GAMM</name>
<gene>
    <name evidence="10" type="ORF">LW347_08125</name>
</gene>
<evidence type="ECO:0000256" key="4">
    <source>
        <dbReference type="ARBA" id="ARBA00023054"/>
    </source>
</evidence>
<dbReference type="RefSeq" id="WP_258884730.1">
    <property type="nucleotide sequence ID" value="NZ_CP090065.1"/>
</dbReference>